<dbReference type="Gene3D" id="6.10.250.690">
    <property type="match status" value="1"/>
</dbReference>
<evidence type="ECO:0000256" key="3">
    <source>
        <dbReference type="PROSITE-ProRule" id="PRU01091"/>
    </source>
</evidence>
<dbReference type="OrthoDB" id="9802426at2"/>
<keyword evidence="1 3" id="KW-0238">DNA-binding</keyword>
<feature type="domain" description="OmpR/PhoB-type" evidence="5">
    <location>
        <begin position="124"/>
        <end position="218"/>
    </location>
</feature>
<proteinExistence type="predicted"/>
<dbReference type="SMART" id="SM00862">
    <property type="entry name" value="Trans_reg_C"/>
    <property type="match status" value="1"/>
</dbReference>
<evidence type="ECO:0000256" key="2">
    <source>
        <dbReference type="PROSITE-ProRule" id="PRU00169"/>
    </source>
</evidence>
<dbReference type="RefSeq" id="WP_147089172.1">
    <property type="nucleotide sequence ID" value="NZ_BAABJD010000001.1"/>
</dbReference>
<dbReference type="GO" id="GO:0000976">
    <property type="term" value="F:transcription cis-regulatory region binding"/>
    <property type="evidence" value="ECO:0007669"/>
    <property type="project" value="TreeGrafter"/>
</dbReference>
<dbReference type="KEGG" id="ngf:FRF71_03010"/>
<keyword evidence="2" id="KW-0597">Phosphoprotein</keyword>
<evidence type="ECO:0000256" key="1">
    <source>
        <dbReference type="ARBA" id="ARBA00023125"/>
    </source>
</evidence>
<dbReference type="Proteomes" id="UP000321172">
    <property type="component" value="Chromosome"/>
</dbReference>
<dbReference type="GO" id="GO:0005829">
    <property type="term" value="C:cytosol"/>
    <property type="evidence" value="ECO:0007669"/>
    <property type="project" value="TreeGrafter"/>
</dbReference>
<dbReference type="CDD" id="cd00383">
    <property type="entry name" value="trans_reg_C"/>
    <property type="match status" value="1"/>
</dbReference>
<dbReference type="EMBL" id="CP042345">
    <property type="protein sequence ID" value="QEA15191.1"/>
    <property type="molecule type" value="Genomic_DNA"/>
</dbReference>
<accession>A0A5B8S140</accession>
<dbReference type="Gene3D" id="1.10.10.10">
    <property type="entry name" value="Winged helix-like DNA-binding domain superfamily/Winged helix DNA-binding domain"/>
    <property type="match status" value="1"/>
</dbReference>
<feature type="modified residue" description="4-aspartylphosphate" evidence="2">
    <location>
        <position position="51"/>
    </location>
</feature>
<feature type="DNA-binding region" description="OmpR/PhoB-type" evidence="3">
    <location>
        <begin position="124"/>
        <end position="218"/>
    </location>
</feature>
<sequence>MRLLLIEDDARLANRMAVRLASDGMVVEHASTAAQALQFDDLTSFAALIVDIGLPDVDGVTFIRRIRSLGLTMPILILSARGTWEEKVEGLNAGADDYVVKPVRAEELVARLNALLRRAAGQAGERLSASGIELDLRQKAAWVDGDPIDLTQVEFRLLQLFLLRPAHILGHGEILEHLYPAAKGREANTVEVNIARLRRKIGKDAIRTVRGLGYRLRR</sequence>
<dbReference type="AlphaFoldDB" id="A0A5B8S140"/>
<reference evidence="6 7" key="1">
    <citation type="journal article" date="2013" name="J. Microbiol. Biotechnol.">
        <title>Novosphingobium ginsenosidimutans sp. nov., with the ability to convert ginsenoside.</title>
        <authorList>
            <person name="Kim J.K."/>
            <person name="He D."/>
            <person name="Liu Q.M."/>
            <person name="Park H.Y."/>
            <person name="Jung M.S."/>
            <person name="Yoon M.H."/>
            <person name="Kim S.C."/>
            <person name="Im W.T."/>
        </authorList>
    </citation>
    <scope>NUCLEOTIDE SEQUENCE [LARGE SCALE GENOMIC DNA]</scope>
    <source>
        <strain evidence="6 7">FW-6</strain>
    </source>
</reference>
<evidence type="ECO:0000313" key="6">
    <source>
        <dbReference type="EMBL" id="QEA15191.1"/>
    </source>
</evidence>
<dbReference type="Gene3D" id="3.40.50.2300">
    <property type="match status" value="1"/>
</dbReference>
<organism evidence="6 7">
    <name type="scientific">Novosphingobium ginsenosidimutans</name>
    <dbReference type="NCBI Taxonomy" id="1176536"/>
    <lineage>
        <taxon>Bacteria</taxon>
        <taxon>Pseudomonadati</taxon>
        <taxon>Pseudomonadota</taxon>
        <taxon>Alphaproteobacteria</taxon>
        <taxon>Sphingomonadales</taxon>
        <taxon>Sphingomonadaceae</taxon>
        <taxon>Novosphingobium</taxon>
    </lineage>
</organism>
<dbReference type="InterPro" id="IPR039420">
    <property type="entry name" value="WalR-like"/>
</dbReference>
<dbReference type="Pfam" id="PF00072">
    <property type="entry name" value="Response_reg"/>
    <property type="match status" value="1"/>
</dbReference>
<name>A0A5B8S140_9SPHN</name>
<feature type="domain" description="Response regulatory" evidence="4">
    <location>
        <begin position="2"/>
        <end position="116"/>
    </location>
</feature>
<protein>
    <submittedName>
        <fullName evidence="6">Response regulator</fullName>
    </submittedName>
</protein>
<dbReference type="InterPro" id="IPR001867">
    <property type="entry name" value="OmpR/PhoB-type_DNA-bd"/>
</dbReference>
<dbReference type="PROSITE" id="PS51755">
    <property type="entry name" value="OMPR_PHOB"/>
    <property type="match status" value="1"/>
</dbReference>
<dbReference type="InterPro" id="IPR036388">
    <property type="entry name" value="WH-like_DNA-bd_sf"/>
</dbReference>
<dbReference type="InterPro" id="IPR001789">
    <property type="entry name" value="Sig_transdc_resp-reg_receiver"/>
</dbReference>
<dbReference type="PROSITE" id="PS50110">
    <property type="entry name" value="RESPONSE_REGULATORY"/>
    <property type="match status" value="1"/>
</dbReference>
<evidence type="ECO:0000313" key="7">
    <source>
        <dbReference type="Proteomes" id="UP000321172"/>
    </source>
</evidence>
<dbReference type="GO" id="GO:0000156">
    <property type="term" value="F:phosphorelay response regulator activity"/>
    <property type="evidence" value="ECO:0007669"/>
    <property type="project" value="TreeGrafter"/>
</dbReference>
<dbReference type="InterPro" id="IPR011006">
    <property type="entry name" value="CheY-like_superfamily"/>
</dbReference>
<dbReference type="Pfam" id="PF00486">
    <property type="entry name" value="Trans_reg_C"/>
    <property type="match status" value="1"/>
</dbReference>
<evidence type="ECO:0000259" key="5">
    <source>
        <dbReference type="PROSITE" id="PS51755"/>
    </source>
</evidence>
<dbReference type="PANTHER" id="PTHR48111">
    <property type="entry name" value="REGULATOR OF RPOS"/>
    <property type="match status" value="1"/>
</dbReference>
<keyword evidence="7" id="KW-1185">Reference proteome</keyword>
<dbReference type="SUPFAM" id="SSF52172">
    <property type="entry name" value="CheY-like"/>
    <property type="match status" value="1"/>
</dbReference>
<gene>
    <name evidence="6" type="ORF">FRF71_03010</name>
</gene>
<dbReference type="GO" id="GO:0032993">
    <property type="term" value="C:protein-DNA complex"/>
    <property type="evidence" value="ECO:0007669"/>
    <property type="project" value="TreeGrafter"/>
</dbReference>
<dbReference type="SMART" id="SM00448">
    <property type="entry name" value="REC"/>
    <property type="match status" value="1"/>
</dbReference>
<dbReference type="PANTHER" id="PTHR48111:SF37">
    <property type="entry name" value="RESPONSE REGULATOR PROTEIN CARR"/>
    <property type="match status" value="1"/>
</dbReference>
<evidence type="ECO:0000259" key="4">
    <source>
        <dbReference type="PROSITE" id="PS50110"/>
    </source>
</evidence>
<dbReference type="GO" id="GO:0006355">
    <property type="term" value="P:regulation of DNA-templated transcription"/>
    <property type="evidence" value="ECO:0007669"/>
    <property type="project" value="InterPro"/>
</dbReference>